<reference evidence="1" key="1">
    <citation type="journal article" date="2015" name="Nature">
        <title>Complex archaea that bridge the gap between prokaryotes and eukaryotes.</title>
        <authorList>
            <person name="Spang A."/>
            <person name="Saw J.H."/>
            <person name="Jorgensen S.L."/>
            <person name="Zaremba-Niedzwiedzka K."/>
            <person name="Martijn J."/>
            <person name="Lind A.E."/>
            <person name="van Eijk R."/>
            <person name="Schleper C."/>
            <person name="Guy L."/>
            <person name="Ettema T.J."/>
        </authorList>
    </citation>
    <scope>NUCLEOTIDE SEQUENCE</scope>
</reference>
<dbReference type="SUPFAM" id="SSF46946">
    <property type="entry name" value="S13-like H2TH domain"/>
    <property type="match status" value="1"/>
</dbReference>
<proteinExistence type="predicted"/>
<protein>
    <recommendedName>
        <fullName evidence="2">Fibronectin-binding domain-containing protein</fullName>
    </recommendedName>
</protein>
<dbReference type="GO" id="GO:0043023">
    <property type="term" value="F:ribosomal large subunit binding"/>
    <property type="evidence" value="ECO:0007669"/>
    <property type="project" value="TreeGrafter"/>
</dbReference>
<accession>A0A0F8Z899</accession>
<dbReference type="InterPro" id="IPR010979">
    <property type="entry name" value="Ribosomal_uS13-like_H2TH"/>
</dbReference>
<evidence type="ECO:0000313" key="1">
    <source>
        <dbReference type="EMBL" id="KKK56336.1"/>
    </source>
</evidence>
<dbReference type="Pfam" id="PF05833">
    <property type="entry name" value="NFACT_N"/>
    <property type="match status" value="1"/>
</dbReference>
<comment type="caution">
    <text evidence="1">The sequence shown here is derived from an EMBL/GenBank/DDBJ whole genome shotgun (WGS) entry which is preliminary data.</text>
</comment>
<dbReference type="AlphaFoldDB" id="A0A0F8Z899"/>
<dbReference type="GO" id="GO:0072344">
    <property type="term" value="P:rescue of stalled ribosome"/>
    <property type="evidence" value="ECO:0007669"/>
    <property type="project" value="TreeGrafter"/>
</dbReference>
<name>A0A0F8Z899_9ZZZZ</name>
<gene>
    <name evidence="1" type="ORF">LCGC14_3065550</name>
</gene>
<organism evidence="1">
    <name type="scientific">marine sediment metagenome</name>
    <dbReference type="NCBI Taxonomy" id="412755"/>
    <lineage>
        <taxon>unclassified sequences</taxon>
        <taxon>metagenomes</taxon>
        <taxon>ecological metagenomes</taxon>
    </lineage>
</organism>
<dbReference type="Gene3D" id="2.30.310.10">
    <property type="entry name" value="ibrinogen binding protein from staphylococcus aureus domain"/>
    <property type="match status" value="1"/>
</dbReference>
<evidence type="ECO:0008006" key="2">
    <source>
        <dbReference type="Google" id="ProtNLM"/>
    </source>
</evidence>
<sequence length="318" mass="37898">MIKTVREFSNFDVFTIVKELDSILMNSSILNIYEVEDLLVLKIKTKDGKRNLIIKRDSRINLTEYNYPIPNYPSQYIISLRKILKNRLILKIWQHQFDRVIVIELSNHEKPWKFVIELFNKGNFLLLDENNIIKIAKKYRIFKDRSILAKREYNFPKSHGINFLTINKEEFENLFKNSDIEIVRDLSRKIHISGLYSEEICYRANINKKFLGKNLSDDNYDNLFETFKKLRNQLLFGEVNAQIVLDQHGNEISVLPFEIKILKEYKKKFFPSFNEAVDEFFSKIDSETLKSPKDQKIQEQIKSQKKILKNQQEYLIGL</sequence>
<dbReference type="GO" id="GO:0000049">
    <property type="term" value="F:tRNA binding"/>
    <property type="evidence" value="ECO:0007669"/>
    <property type="project" value="TreeGrafter"/>
</dbReference>
<dbReference type="PANTHER" id="PTHR15239:SF6">
    <property type="entry name" value="RIBOSOME QUALITY CONTROL COMPLEX SUBUNIT NEMF"/>
    <property type="match status" value="1"/>
</dbReference>
<dbReference type="EMBL" id="LAZR01065046">
    <property type="protein sequence ID" value="KKK56336.1"/>
    <property type="molecule type" value="Genomic_DNA"/>
</dbReference>
<feature type="non-terminal residue" evidence="1">
    <location>
        <position position="318"/>
    </location>
</feature>
<dbReference type="InterPro" id="IPR051608">
    <property type="entry name" value="RQC_Subunit_NEMF"/>
</dbReference>
<dbReference type="GO" id="GO:1990112">
    <property type="term" value="C:RQC complex"/>
    <property type="evidence" value="ECO:0007669"/>
    <property type="project" value="TreeGrafter"/>
</dbReference>
<dbReference type="PANTHER" id="PTHR15239">
    <property type="entry name" value="NUCLEAR EXPORT MEDIATOR FACTOR NEMF"/>
    <property type="match status" value="1"/>
</dbReference>